<evidence type="ECO:0000313" key="1">
    <source>
        <dbReference type="EMBL" id="RAL08787.1"/>
    </source>
</evidence>
<accession>A0A395HLQ6</accession>
<reference evidence="1 2" key="1">
    <citation type="submission" date="2018-02" db="EMBL/GenBank/DDBJ databases">
        <title>The genomes of Aspergillus section Nigri reveals drivers in fungal speciation.</title>
        <authorList>
            <consortium name="DOE Joint Genome Institute"/>
            <person name="Vesth T.C."/>
            <person name="Nybo J."/>
            <person name="Theobald S."/>
            <person name="Brandl J."/>
            <person name="Frisvad J.C."/>
            <person name="Nielsen K.F."/>
            <person name="Lyhne E.K."/>
            <person name="Kogle M.E."/>
            <person name="Kuo A."/>
            <person name="Riley R."/>
            <person name="Clum A."/>
            <person name="Nolan M."/>
            <person name="Lipzen A."/>
            <person name="Salamov A."/>
            <person name="Henrissat B."/>
            <person name="Wiebenga A."/>
            <person name="De vries R.P."/>
            <person name="Grigoriev I.V."/>
            <person name="Mortensen U.H."/>
            <person name="Andersen M.R."/>
            <person name="Baker S.E."/>
        </authorList>
    </citation>
    <scope>NUCLEOTIDE SEQUENCE [LARGE SCALE GENOMIC DNA]</scope>
    <source>
        <strain evidence="1 2">CBS 101889</strain>
    </source>
</reference>
<protein>
    <submittedName>
        <fullName evidence="1">Uncharacterized protein</fullName>
    </submittedName>
</protein>
<dbReference type="AlphaFoldDB" id="A0A395HLQ6"/>
<dbReference type="EMBL" id="KZ824310">
    <property type="protein sequence ID" value="RAL08787.1"/>
    <property type="molecule type" value="Genomic_DNA"/>
</dbReference>
<dbReference type="GeneID" id="37200078"/>
<proteinExistence type="predicted"/>
<dbReference type="Proteomes" id="UP000248961">
    <property type="component" value="Unassembled WGS sequence"/>
</dbReference>
<dbReference type="VEuPathDB" id="FungiDB:BO97DRAFT_408152"/>
<evidence type="ECO:0000313" key="2">
    <source>
        <dbReference type="Proteomes" id="UP000248961"/>
    </source>
</evidence>
<name>A0A395HLQ6_ASPHC</name>
<organism evidence="1 2">
    <name type="scientific">Aspergillus homomorphus (strain CBS 101889)</name>
    <dbReference type="NCBI Taxonomy" id="1450537"/>
    <lineage>
        <taxon>Eukaryota</taxon>
        <taxon>Fungi</taxon>
        <taxon>Dikarya</taxon>
        <taxon>Ascomycota</taxon>
        <taxon>Pezizomycotina</taxon>
        <taxon>Eurotiomycetes</taxon>
        <taxon>Eurotiomycetidae</taxon>
        <taxon>Eurotiales</taxon>
        <taxon>Aspergillaceae</taxon>
        <taxon>Aspergillus</taxon>
        <taxon>Aspergillus subgen. Circumdati</taxon>
    </lineage>
</organism>
<dbReference type="RefSeq" id="XP_025547941.1">
    <property type="nucleotide sequence ID" value="XM_025695789.1"/>
</dbReference>
<gene>
    <name evidence="1" type="ORF">BO97DRAFT_408152</name>
</gene>
<sequence>MHILGVRYSSGGYLRHASRKTPELAPWDAFIIKDIDVSLKYKVSEKDEEGYSEK</sequence>
<keyword evidence="2" id="KW-1185">Reference proteome</keyword>